<dbReference type="InterPro" id="IPR002758">
    <property type="entry name" value="Cation_antiport_E"/>
</dbReference>
<dbReference type="GO" id="GO:0008324">
    <property type="term" value="F:monoatomic cation transmembrane transporter activity"/>
    <property type="evidence" value="ECO:0007669"/>
    <property type="project" value="InterPro"/>
</dbReference>
<feature type="transmembrane region" description="Helical" evidence="8">
    <location>
        <begin position="35"/>
        <end position="55"/>
    </location>
</feature>
<dbReference type="OrthoDB" id="3556991at2"/>
<reference evidence="9 10" key="1">
    <citation type="submission" date="2017-10" db="EMBL/GenBank/DDBJ databases">
        <title>Sequencing the genomes of 1000 actinobacteria strains.</title>
        <authorList>
            <person name="Klenk H.-P."/>
        </authorList>
    </citation>
    <scope>NUCLEOTIDE SEQUENCE [LARGE SCALE GENOMIC DNA]</scope>
    <source>
        <strain evidence="9 10">DSM 18966</strain>
    </source>
</reference>
<evidence type="ECO:0000256" key="8">
    <source>
        <dbReference type="SAM" id="Phobius"/>
    </source>
</evidence>
<evidence type="ECO:0000256" key="2">
    <source>
        <dbReference type="ARBA" id="ARBA00006228"/>
    </source>
</evidence>
<sequence length="211" mass="23052">MTIHRRRRSLRAHWPSIVWLTAVWMMLWGEIAWGNLVSGLLVASVVTVAMPLPAIDFHGRLRPLALAHLVVRFAIDLVNASVQVTMEAFRFGRTPRGAVVGVRLRSSSDLYLTLVAELSSLVPGSVVIEANRLTGMLYLHILNLEAYGGVEKVRDDVHALEDRVMRAIASDDELSRAGIARSARARPSSSTLPPTLPPGPQTPVPPTGRTS</sequence>
<dbReference type="PANTHER" id="PTHR34584">
    <property type="entry name" value="NA(+)/H(+) ANTIPORTER SUBUNIT E1"/>
    <property type="match status" value="1"/>
</dbReference>
<keyword evidence="10" id="KW-1185">Reference proteome</keyword>
<evidence type="ECO:0000256" key="1">
    <source>
        <dbReference type="ARBA" id="ARBA00004651"/>
    </source>
</evidence>
<comment type="caution">
    <text evidence="9">The sequence shown here is derived from an EMBL/GenBank/DDBJ whole genome shotgun (WGS) entry which is preliminary data.</text>
</comment>
<keyword evidence="6 8" id="KW-0472">Membrane</keyword>
<accession>A0A2A9E857</accession>
<dbReference type="Proteomes" id="UP000225548">
    <property type="component" value="Unassembled WGS sequence"/>
</dbReference>
<feature type="region of interest" description="Disordered" evidence="7">
    <location>
        <begin position="177"/>
        <end position="211"/>
    </location>
</feature>
<evidence type="ECO:0000256" key="5">
    <source>
        <dbReference type="ARBA" id="ARBA00022989"/>
    </source>
</evidence>
<comment type="subcellular location">
    <subcellularLocation>
        <location evidence="1">Cell membrane</location>
        <topology evidence="1">Multi-pass membrane protein</topology>
    </subcellularLocation>
</comment>
<evidence type="ECO:0000313" key="10">
    <source>
        <dbReference type="Proteomes" id="UP000225548"/>
    </source>
</evidence>
<dbReference type="RefSeq" id="WP_098455965.1">
    <property type="nucleotide sequence ID" value="NZ_PDJG01000001.1"/>
</dbReference>
<dbReference type="PANTHER" id="PTHR34584:SF1">
    <property type="entry name" value="NA(+)_H(+) ANTIPORTER SUBUNIT E1"/>
    <property type="match status" value="1"/>
</dbReference>
<keyword evidence="3" id="KW-1003">Cell membrane</keyword>
<dbReference type="NCBIfam" id="NF006521">
    <property type="entry name" value="PRK08965.1-5"/>
    <property type="match status" value="1"/>
</dbReference>
<feature type="compositionally biased region" description="Low complexity" evidence="7">
    <location>
        <begin position="177"/>
        <end position="193"/>
    </location>
</feature>
<evidence type="ECO:0000256" key="7">
    <source>
        <dbReference type="SAM" id="MobiDB-lite"/>
    </source>
</evidence>
<dbReference type="EMBL" id="PDJG01000001">
    <property type="protein sequence ID" value="PFG35023.1"/>
    <property type="molecule type" value="Genomic_DNA"/>
</dbReference>
<feature type="compositionally biased region" description="Pro residues" evidence="7">
    <location>
        <begin position="194"/>
        <end position="211"/>
    </location>
</feature>
<evidence type="ECO:0000256" key="6">
    <source>
        <dbReference type="ARBA" id="ARBA00023136"/>
    </source>
</evidence>
<organism evidence="9 10">
    <name type="scientific">Sanguibacter antarcticus</name>
    <dbReference type="NCBI Taxonomy" id="372484"/>
    <lineage>
        <taxon>Bacteria</taxon>
        <taxon>Bacillati</taxon>
        <taxon>Actinomycetota</taxon>
        <taxon>Actinomycetes</taxon>
        <taxon>Micrococcales</taxon>
        <taxon>Sanguibacteraceae</taxon>
        <taxon>Sanguibacter</taxon>
    </lineage>
</organism>
<evidence type="ECO:0000256" key="4">
    <source>
        <dbReference type="ARBA" id="ARBA00022692"/>
    </source>
</evidence>
<evidence type="ECO:0000256" key="3">
    <source>
        <dbReference type="ARBA" id="ARBA00022475"/>
    </source>
</evidence>
<dbReference type="Pfam" id="PF01899">
    <property type="entry name" value="MNHE"/>
    <property type="match status" value="1"/>
</dbReference>
<dbReference type="AlphaFoldDB" id="A0A2A9E857"/>
<proteinExistence type="inferred from homology"/>
<protein>
    <submittedName>
        <fullName evidence="9">Multisubunit sodium/proton antiporter MrpE subunit</fullName>
    </submittedName>
</protein>
<name>A0A2A9E857_9MICO</name>
<comment type="similarity">
    <text evidence="2">Belongs to the CPA3 antiporters (TC 2.A.63) subunit E family.</text>
</comment>
<keyword evidence="5 8" id="KW-1133">Transmembrane helix</keyword>
<evidence type="ECO:0000313" key="9">
    <source>
        <dbReference type="EMBL" id="PFG35023.1"/>
    </source>
</evidence>
<keyword evidence="4 8" id="KW-0812">Transmembrane</keyword>
<gene>
    <name evidence="9" type="ORF">ATL42_2956</name>
</gene>
<dbReference type="GO" id="GO:0005886">
    <property type="term" value="C:plasma membrane"/>
    <property type="evidence" value="ECO:0007669"/>
    <property type="project" value="UniProtKB-SubCell"/>
</dbReference>